<dbReference type="InterPro" id="IPR001932">
    <property type="entry name" value="PPM-type_phosphatase-like_dom"/>
</dbReference>
<keyword evidence="2" id="KW-0472">Membrane</keyword>
<proteinExistence type="predicted"/>
<feature type="transmembrane region" description="Helical" evidence="2">
    <location>
        <begin position="20"/>
        <end position="37"/>
    </location>
</feature>
<protein>
    <submittedName>
        <fullName evidence="4">PP2C family protein-serine/threonine phosphatase</fullName>
        <ecNumber evidence="4">3.1.3.16</ecNumber>
    </submittedName>
</protein>
<dbReference type="SMART" id="SM00331">
    <property type="entry name" value="PP2C_SIG"/>
    <property type="match status" value="1"/>
</dbReference>
<dbReference type="PANTHER" id="PTHR43156">
    <property type="entry name" value="STAGE II SPORULATION PROTEIN E-RELATED"/>
    <property type="match status" value="1"/>
</dbReference>
<sequence>MPDVHDLAAGWRSGTGRSQLVALGVLMGLVAASFAVSSTAYTLVPLSTYFVWVLLGMLLLRFRPLVVLTVWTVSAAVAAVLLDGGFDTVRTSGCVALVLASTLVLYQSSLQRSGLPGPLGEAMLSDLRDRLQSQGTVPPLPEGWRCQTAMVAAHGVGYAGDFMVADLSEDEHHLELILVDVCGKGVAAGTAALQFAGALGGLIGALPPRAMLAAANDFLLRQESDETFATAAHVYVDLRTGCYSVLSAGHPPALRWTAGEGEWTVDNARGMALGILRRPDLEASEGVLGPGDALLFYTDGVVESRDVGLDEGIAWLRRAAASAVAPGFEGAARRILRQVERGDDDRAVLLLDRS</sequence>
<keyword evidence="2" id="KW-1133">Transmembrane helix</keyword>
<dbReference type="Proteomes" id="UP001482520">
    <property type="component" value="Unassembled WGS sequence"/>
</dbReference>
<feature type="transmembrane region" description="Helical" evidence="2">
    <location>
        <begin position="43"/>
        <end position="60"/>
    </location>
</feature>
<evidence type="ECO:0000313" key="5">
    <source>
        <dbReference type="Proteomes" id="UP001482520"/>
    </source>
</evidence>
<dbReference type="Gene3D" id="3.60.40.10">
    <property type="entry name" value="PPM-type phosphatase domain"/>
    <property type="match status" value="1"/>
</dbReference>
<dbReference type="SUPFAM" id="SSF81606">
    <property type="entry name" value="PP2C-like"/>
    <property type="match status" value="1"/>
</dbReference>
<dbReference type="RefSeq" id="WP_349803777.1">
    <property type="nucleotide sequence ID" value="NZ_JBEGDP010000002.1"/>
</dbReference>
<gene>
    <name evidence="4" type="ORF">V6R90_03270</name>
</gene>
<dbReference type="EC" id="3.1.3.16" evidence="4"/>
<evidence type="ECO:0000259" key="3">
    <source>
        <dbReference type="SMART" id="SM00331"/>
    </source>
</evidence>
<keyword evidence="1 4" id="KW-0378">Hydrolase</keyword>
<dbReference type="GO" id="GO:0004722">
    <property type="term" value="F:protein serine/threonine phosphatase activity"/>
    <property type="evidence" value="ECO:0007669"/>
    <property type="project" value="UniProtKB-EC"/>
</dbReference>
<evidence type="ECO:0000256" key="2">
    <source>
        <dbReference type="SAM" id="Phobius"/>
    </source>
</evidence>
<dbReference type="Pfam" id="PF07228">
    <property type="entry name" value="SpoIIE"/>
    <property type="match status" value="1"/>
</dbReference>
<feature type="domain" description="PPM-type phosphatase" evidence="3">
    <location>
        <begin position="153"/>
        <end position="353"/>
    </location>
</feature>
<evidence type="ECO:0000313" key="4">
    <source>
        <dbReference type="EMBL" id="MEQ7846284.1"/>
    </source>
</evidence>
<dbReference type="PANTHER" id="PTHR43156:SF2">
    <property type="entry name" value="STAGE II SPORULATION PROTEIN E"/>
    <property type="match status" value="1"/>
</dbReference>
<reference evidence="4 5" key="1">
    <citation type="submission" date="2024-02" db="EMBL/GenBank/DDBJ databases">
        <title>Full genome sequence of Nocardioides kribbensis.</title>
        <authorList>
            <person name="Poletto B.L."/>
            <person name="Silva G."/>
            <person name="Galante D."/>
            <person name="Campos K.R."/>
            <person name="Santos M.B.N."/>
            <person name="Sacchi C.T."/>
        </authorList>
    </citation>
    <scope>NUCLEOTIDE SEQUENCE [LARGE SCALE GENOMIC DNA]</scope>
    <source>
        <strain evidence="4 5">O4R</strain>
    </source>
</reference>
<keyword evidence="2" id="KW-0812">Transmembrane</keyword>
<dbReference type="InterPro" id="IPR052016">
    <property type="entry name" value="Bact_Sigma-Reg"/>
</dbReference>
<accession>A0ABV1NUY2</accession>
<dbReference type="EMBL" id="JBEGDP010000002">
    <property type="protein sequence ID" value="MEQ7846284.1"/>
    <property type="molecule type" value="Genomic_DNA"/>
</dbReference>
<comment type="caution">
    <text evidence="4">The sequence shown here is derived from an EMBL/GenBank/DDBJ whole genome shotgun (WGS) entry which is preliminary data.</text>
</comment>
<dbReference type="InterPro" id="IPR036457">
    <property type="entry name" value="PPM-type-like_dom_sf"/>
</dbReference>
<organism evidence="4 5">
    <name type="scientific">Nocardioides kribbensis</name>
    <dbReference type="NCBI Taxonomy" id="305517"/>
    <lineage>
        <taxon>Bacteria</taxon>
        <taxon>Bacillati</taxon>
        <taxon>Actinomycetota</taxon>
        <taxon>Actinomycetes</taxon>
        <taxon>Propionibacteriales</taxon>
        <taxon>Nocardioidaceae</taxon>
        <taxon>Nocardioides</taxon>
    </lineage>
</organism>
<keyword evidence="5" id="KW-1185">Reference proteome</keyword>
<name>A0ABV1NUY2_9ACTN</name>
<feature type="transmembrane region" description="Helical" evidence="2">
    <location>
        <begin position="65"/>
        <end position="82"/>
    </location>
</feature>
<evidence type="ECO:0000256" key="1">
    <source>
        <dbReference type="ARBA" id="ARBA00022801"/>
    </source>
</evidence>